<accession>A0A6C0D5N8</accession>
<organism evidence="1">
    <name type="scientific">viral metagenome</name>
    <dbReference type="NCBI Taxonomy" id="1070528"/>
    <lineage>
        <taxon>unclassified sequences</taxon>
        <taxon>metagenomes</taxon>
        <taxon>organismal metagenomes</taxon>
    </lineage>
</organism>
<dbReference type="EMBL" id="MN739541">
    <property type="protein sequence ID" value="QHT12138.1"/>
    <property type="molecule type" value="Genomic_DNA"/>
</dbReference>
<proteinExistence type="predicted"/>
<reference evidence="1" key="1">
    <citation type="journal article" date="2020" name="Nature">
        <title>Giant virus diversity and host interactions through global metagenomics.</title>
        <authorList>
            <person name="Schulz F."/>
            <person name="Roux S."/>
            <person name="Paez-Espino D."/>
            <person name="Jungbluth S."/>
            <person name="Walsh D.A."/>
            <person name="Denef V.J."/>
            <person name="McMahon K.D."/>
            <person name="Konstantinidis K.T."/>
            <person name="Eloe-Fadrosh E.A."/>
            <person name="Kyrpides N.C."/>
            <person name="Woyke T."/>
        </authorList>
    </citation>
    <scope>NUCLEOTIDE SEQUENCE</scope>
    <source>
        <strain evidence="1">GVMAG-M-3300023174-129</strain>
    </source>
</reference>
<sequence length="271" mass="31531">MKIGTILTATDLNPLYSDFIPIFIKAWNKIVPTANVIIILIANSIPDELIQYKNNIKLFNPMPNISNSFVSQCIRILYPRQVESNDGVLISDIDMIPLNKKYYVDSIKDIDNSTFISYRDVLGSEQIAICYNVATPEIWKSLIGNEDTKLLLENWYPAYNGISGGKGWYTDQEKLAEYYKKYNGNKIMLNDKLTGFNRLDRIDNIKISEKLKNHIYSGVYSDYHCMRPYQEFKELNDFVLNSLPQYGGRRKINRNRKSKVKSKKRKSRRIK</sequence>
<name>A0A6C0D5N8_9ZZZZ</name>
<dbReference type="AlphaFoldDB" id="A0A6C0D5N8"/>
<protein>
    <recommendedName>
        <fullName evidence="2">Glycosyltransferase</fullName>
    </recommendedName>
</protein>
<evidence type="ECO:0008006" key="2">
    <source>
        <dbReference type="Google" id="ProtNLM"/>
    </source>
</evidence>
<evidence type="ECO:0000313" key="1">
    <source>
        <dbReference type="EMBL" id="QHT12138.1"/>
    </source>
</evidence>